<keyword evidence="4" id="KW-1185">Reference proteome</keyword>
<comment type="caution">
    <text evidence="3">The sequence shown here is derived from an EMBL/GenBank/DDBJ whole genome shotgun (WGS) entry which is preliminary data.</text>
</comment>
<dbReference type="CDD" id="cd04051">
    <property type="entry name" value="C2_SRC2_like"/>
    <property type="match status" value="1"/>
</dbReference>
<dbReference type="Proteomes" id="UP000594638">
    <property type="component" value="Unassembled WGS sequence"/>
</dbReference>
<evidence type="ECO:0000313" key="3">
    <source>
        <dbReference type="EMBL" id="CAA3014586.1"/>
    </source>
</evidence>
<dbReference type="OrthoDB" id="270970at2759"/>
<dbReference type="SUPFAM" id="SSF49562">
    <property type="entry name" value="C2 domain (Calcium/lipid-binding domain, CaLB)"/>
    <property type="match status" value="1"/>
</dbReference>
<sequence>MDSRTLEINVMSARDLNKVNLIMKMDVYVIVSISGGDKKSKQKTKTPVDNDGDSNPTWNFPMKFTVEEVALNQNRLNLVFKLVCQRARGDKDVGEVHVPLKELLESPKAADGGWDGKQQKFGYTKSRADWDKVHKTRPKWITEFIPIAKVSATPNENGEDATVEIKAQILAYYLLADRRTNFSSTVVLFIPKVTINE</sequence>
<evidence type="ECO:0000313" key="4">
    <source>
        <dbReference type="Proteomes" id="UP000594638"/>
    </source>
</evidence>
<dbReference type="PROSITE" id="PS50004">
    <property type="entry name" value="C2"/>
    <property type="match status" value="1"/>
</dbReference>
<dbReference type="Gramene" id="OE9A078244T1">
    <property type="protein sequence ID" value="OE9A078244C1"/>
    <property type="gene ID" value="OE9A078244"/>
</dbReference>
<dbReference type="Pfam" id="PF00168">
    <property type="entry name" value="C2"/>
    <property type="match status" value="1"/>
</dbReference>
<dbReference type="EMBL" id="CACTIH010007495">
    <property type="protein sequence ID" value="CAA3014586.1"/>
    <property type="molecule type" value="Genomic_DNA"/>
</dbReference>
<dbReference type="Gene3D" id="2.60.40.150">
    <property type="entry name" value="C2 domain"/>
    <property type="match status" value="1"/>
</dbReference>
<feature type="region of interest" description="Disordered" evidence="1">
    <location>
        <begin position="37"/>
        <end position="56"/>
    </location>
</feature>
<feature type="domain" description="C2" evidence="2">
    <location>
        <begin position="1"/>
        <end position="115"/>
    </location>
</feature>
<dbReference type="AlphaFoldDB" id="A0A8S0UAS5"/>
<evidence type="ECO:0000259" key="2">
    <source>
        <dbReference type="PROSITE" id="PS50004"/>
    </source>
</evidence>
<dbReference type="PANTHER" id="PTHR32246">
    <property type="entry name" value="INGRESSION PROTEIN FIC1"/>
    <property type="match status" value="1"/>
</dbReference>
<protein>
    <submittedName>
        <fullName evidence="3">SRC2-like</fullName>
    </submittedName>
</protein>
<organism evidence="3 4">
    <name type="scientific">Olea europaea subsp. europaea</name>
    <dbReference type="NCBI Taxonomy" id="158383"/>
    <lineage>
        <taxon>Eukaryota</taxon>
        <taxon>Viridiplantae</taxon>
        <taxon>Streptophyta</taxon>
        <taxon>Embryophyta</taxon>
        <taxon>Tracheophyta</taxon>
        <taxon>Spermatophyta</taxon>
        <taxon>Magnoliopsida</taxon>
        <taxon>eudicotyledons</taxon>
        <taxon>Gunneridae</taxon>
        <taxon>Pentapetalae</taxon>
        <taxon>asterids</taxon>
        <taxon>lamiids</taxon>
        <taxon>Lamiales</taxon>
        <taxon>Oleaceae</taxon>
        <taxon>Oleeae</taxon>
        <taxon>Olea</taxon>
    </lineage>
</organism>
<gene>
    <name evidence="3" type="ORF">OLEA9_A078244</name>
</gene>
<dbReference type="PANTHER" id="PTHR32246:SF173">
    <property type="entry name" value="C2 DOMAIN-CONTAINING PROTEIN"/>
    <property type="match status" value="1"/>
</dbReference>
<reference evidence="3 4" key="1">
    <citation type="submission" date="2019-12" db="EMBL/GenBank/DDBJ databases">
        <authorList>
            <person name="Alioto T."/>
            <person name="Alioto T."/>
            <person name="Gomez Garrido J."/>
        </authorList>
    </citation>
    <scope>NUCLEOTIDE SEQUENCE [LARGE SCALE GENOMIC DNA]</scope>
</reference>
<evidence type="ECO:0000256" key="1">
    <source>
        <dbReference type="SAM" id="MobiDB-lite"/>
    </source>
</evidence>
<dbReference type="GO" id="GO:0006952">
    <property type="term" value="P:defense response"/>
    <property type="evidence" value="ECO:0007669"/>
    <property type="project" value="InterPro"/>
</dbReference>
<name>A0A8S0UAS5_OLEEU</name>
<proteinExistence type="predicted"/>
<dbReference type="InterPro" id="IPR035892">
    <property type="entry name" value="C2_domain_sf"/>
</dbReference>
<dbReference type="InterPro" id="IPR000008">
    <property type="entry name" value="C2_dom"/>
</dbReference>
<dbReference type="SMART" id="SM00239">
    <property type="entry name" value="C2"/>
    <property type="match status" value="1"/>
</dbReference>
<dbReference type="InterPro" id="IPR044750">
    <property type="entry name" value="C2_SRC2/BAP"/>
</dbReference>
<accession>A0A8S0UAS5</accession>